<dbReference type="SMART" id="SM01019">
    <property type="entry name" value="B3"/>
    <property type="match status" value="2"/>
</dbReference>
<proteinExistence type="predicted"/>
<dbReference type="InterPro" id="IPR003340">
    <property type="entry name" value="B3_DNA-bd"/>
</dbReference>
<keyword evidence="6" id="KW-0472">Membrane</keyword>
<keyword evidence="4" id="KW-0804">Transcription</keyword>
<dbReference type="PANTHER" id="PTHR31391">
    <property type="entry name" value="B3 DOMAIN-CONTAINING PROTEIN OS11G0197600-RELATED"/>
    <property type="match status" value="1"/>
</dbReference>
<keyword evidence="2" id="KW-0805">Transcription regulation</keyword>
<gene>
    <name evidence="8" type="ORF">Ahy_B06g086045</name>
</gene>
<evidence type="ECO:0000256" key="3">
    <source>
        <dbReference type="ARBA" id="ARBA00023125"/>
    </source>
</evidence>
<evidence type="ECO:0000256" key="1">
    <source>
        <dbReference type="ARBA" id="ARBA00004123"/>
    </source>
</evidence>
<name>A0A444YWJ8_ARAHY</name>
<keyword evidence="5" id="KW-0539">Nucleus</keyword>
<organism evidence="8 9">
    <name type="scientific">Arachis hypogaea</name>
    <name type="common">Peanut</name>
    <dbReference type="NCBI Taxonomy" id="3818"/>
    <lineage>
        <taxon>Eukaryota</taxon>
        <taxon>Viridiplantae</taxon>
        <taxon>Streptophyta</taxon>
        <taxon>Embryophyta</taxon>
        <taxon>Tracheophyta</taxon>
        <taxon>Spermatophyta</taxon>
        <taxon>Magnoliopsida</taxon>
        <taxon>eudicotyledons</taxon>
        <taxon>Gunneridae</taxon>
        <taxon>Pentapetalae</taxon>
        <taxon>rosids</taxon>
        <taxon>fabids</taxon>
        <taxon>Fabales</taxon>
        <taxon>Fabaceae</taxon>
        <taxon>Papilionoideae</taxon>
        <taxon>50 kb inversion clade</taxon>
        <taxon>dalbergioids sensu lato</taxon>
        <taxon>Dalbergieae</taxon>
        <taxon>Pterocarpus clade</taxon>
        <taxon>Arachis</taxon>
    </lineage>
</organism>
<comment type="subcellular location">
    <subcellularLocation>
        <location evidence="1">Nucleus</location>
    </subcellularLocation>
</comment>
<dbReference type="Pfam" id="PF02362">
    <property type="entry name" value="B3"/>
    <property type="match status" value="1"/>
</dbReference>
<evidence type="ECO:0000256" key="5">
    <source>
        <dbReference type="ARBA" id="ARBA00023242"/>
    </source>
</evidence>
<reference evidence="8 9" key="1">
    <citation type="submission" date="2019-01" db="EMBL/GenBank/DDBJ databases">
        <title>Sequencing of cultivated peanut Arachis hypogaea provides insights into genome evolution and oil improvement.</title>
        <authorList>
            <person name="Chen X."/>
        </authorList>
    </citation>
    <scope>NUCLEOTIDE SEQUENCE [LARGE SCALE GENOMIC DNA]</scope>
    <source>
        <strain evidence="9">cv. Fuhuasheng</strain>
        <tissue evidence="8">Leaves</tissue>
    </source>
</reference>
<protein>
    <recommendedName>
        <fullName evidence="7">TF-B3 domain-containing protein</fullName>
    </recommendedName>
</protein>
<dbReference type="Proteomes" id="UP000289738">
    <property type="component" value="Chromosome B06"/>
</dbReference>
<evidence type="ECO:0000256" key="4">
    <source>
        <dbReference type="ARBA" id="ARBA00023163"/>
    </source>
</evidence>
<evidence type="ECO:0000259" key="7">
    <source>
        <dbReference type="PROSITE" id="PS50863"/>
    </source>
</evidence>
<keyword evidence="9" id="KW-1185">Reference proteome</keyword>
<keyword evidence="3" id="KW-0238">DNA-binding</keyword>
<dbReference type="InterPro" id="IPR015300">
    <property type="entry name" value="DNA-bd_pseudobarrel_sf"/>
</dbReference>
<comment type="caution">
    <text evidence="8">The sequence shown here is derived from an EMBL/GenBank/DDBJ whole genome shotgun (WGS) entry which is preliminary data.</text>
</comment>
<keyword evidence="6" id="KW-0812">Transmembrane</keyword>
<dbReference type="GO" id="GO:0005634">
    <property type="term" value="C:nucleus"/>
    <property type="evidence" value="ECO:0007669"/>
    <property type="project" value="UniProtKB-SubCell"/>
</dbReference>
<dbReference type="PROSITE" id="PS50863">
    <property type="entry name" value="B3"/>
    <property type="match status" value="1"/>
</dbReference>
<evidence type="ECO:0000256" key="2">
    <source>
        <dbReference type="ARBA" id="ARBA00023015"/>
    </source>
</evidence>
<dbReference type="SUPFAM" id="SSF101936">
    <property type="entry name" value="DNA-binding pseudobarrel domain"/>
    <property type="match status" value="1"/>
</dbReference>
<sequence>MEGSEISHHNRSWVEDIYWNHFQFLHFAKFMPSSYNQHLALPKAFYGNLKKKLPENVSLRGPGGALWNIGLTTREDTLYFTHGWKQFVKDHSLIENDFLVFKFNGESTFDVLIFDGKNFCEKAAAYFVRNVGNGNPENGIGRLTMRKDTENSNAGVACASPQKSVHVNSFPVPDAVPVRTEPPSERNFNGDVEFSTPKEVVNVDGDAGVEVDANGVTMSEGRTRTTGKRIRKPTQAFNHFQTKRRPVRVTKTSNAHKEVANVVIDADADPEPASAGKSEGGNYELYVSQRRPVTEEEMNSTLQMAKAACTDDSLCVVMRPTHVYKRFFVSLPNKWILQHIPPRTQDIILRVVHSEWLAKYSYHNPRNTGGLSGGVQRVCFQTGGLMNNTLILDVNIFRVVEEIKPLTQVRAAGSAKKSGFSKLPISYSITLLLLFLPISGGGYSLSRRQPASSSALRLRRSHLVFFAV</sequence>
<dbReference type="Gene3D" id="2.40.330.10">
    <property type="entry name" value="DNA-binding pseudobarrel domain"/>
    <property type="match status" value="2"/>
</dbReference>
<feature type="transmembrane region" description="Helical" evidence="6">
    <location>
        <begin position="425"/>
        <end position="445"/>
    </location>
</feature>
<dbReference type="CDD" id="cd10017">
    <property type="entry name" value="B3_DNA"/>
    <property type="match status" value="1"/>
</dbReference>
<accession>A0A444YWJ8</accession>
<keyword evidence="6" id="KW-1133">Transmembrane helix</keyword>
<dbReference type="AlphaFoldDB" id="A0A444YWJ8"/>
<dbReference type="PANTHER" id="PTHR31391:SF157">
    <property type="entry name" value="B3 DOMAIN-CONTAINING PROTEIN REM16"/>
    <property type="match status" value="1"/>
</dbReference>
<evidence type="ECO:0000313" key="8">
    <source>
        <dbReference type="EMBL" id="RYR06288.1"/>
    </source>
</evidence>
<evidence type="ECO:0000313" key="9">
    <source>
        <dbReference type="Proteomes" id="UP000289738"/>
    </source>
</evidence>
<evidence type="ECO:0000256" key="6">
    <source>
        <dbReference type="SAM" id="Phobius"/>
    </source>
</evidence>
<feature type="domain" description="TF-B3" evidence="7">
    <location>
        <begin position="24"/>
        <end position="117"/>
    </location>
</feature>
<dbReference type="GO" id="GO:0003677">
    <property type="term" value="F:DNA binding"/>
    <property type="evidence" value="ECO:0007669"/>
    <property type="project" value="UniProtKB-KW"/>
</dbReference>
<dbReference type="InterPro" id="IPR044837">
    <property type="entry name" value="REM16-like"/>
</dbReference>
<dbReference type="EMBL" id="SDMP01000016">
    <property type="protein sequence ID" value="RYR06288.1"/>
    <property type="molecule type" value="Genomic_DNA"/>
</dbReference>